<dbReference type="GO" id="GO:0016620">
    <property type="term" value="F:oxidoreductase activity, acting on the aldehyde or oxo group of donors, NAD or NADP as acceptor"/>
    <property type="evidence" value="ECO:0007669"/>
    <property type="project" value="InterPro"/>
</dbReference>
<dbReference type="InterPro" id="IPR016161">
    <property type="entry name" value="Ald_DH/histidinol_DH"/>
</dbReference>
<dbReference type="Gene3D" id="3.40.605.10">
    <property type="entry name" value="Aldehyde Dehydrogenase, Chain A, domain 1"/>
    <property type="match status" value="1"/>
</dbReference>
<dbReference type="Gene3D" id="3.40.309.10">
    <property type="entry name" value="Aldehyde Dehydrogenase, Chain A, domain 2"/>
    <property type="match status" value="1"/>
</dbReference>
<dbReference type="AlphaFoldDB" id="A0A3D9XSL4"/>
<dbReference type="PROSITE" id="PS00687">
    <property type="entry name" value="ALDEHYDE_DEHYDR_GLU"/>
    <property type="match status" value="1"/>
</dbReference>
<feature type="active site" evidence="3">
    <location>
        <position position="229"/>
    </location>
</feature>
<dbReference type="RefSeq" id="WP_116221756.1">
    <property type="nucleotide sequence ID" value="NZ_CP038196.1"/>
</dbReference>
<name>A0A3D9XSL4_PARVE</name>
<dbReference type="PANTHER" id="PTHR11699">
    <property type="entry name" value="ALDEHYDE DEHYDROGENASE-RELATED"/>
    <property type="match status" value="1"/>
</dbReference>
<dbReference type="CDD" id="cd07102">
    <property type="entry name" value="ALDH_EDX86601"/>
    <property type="match status" value="1"/>
</dbReference>
<organism evidence="6 7">
    <name type="scientific">Paracoccus versutus</name>
    <name type="common">Thiobacillus versutus</name>
    <dbReference type="NCBI Taxonomy" id="34007"/>
    <lineage>
        <taxon>Bacteria</taxon>
        <taxon>Pseudomonadati</taxon>
        <taxon>Pseudomonadota</taxon>
        <taxon>Alphaproteobacteria</taxon>
        <taxon>Rhodobacterales</taxon>
        <taxon>Paracoccaceae</taxon>
        <taxon>Paracoccus</taxon>
    </lineage>
</organism>
<evidence type="ECO:0000256" key="4">
    <source>
        <dbReference type="RuleBase" id="RU003345"/>
    </source>
</evidence>
<evidence type="ECO:0000259" key="5">
    <source>
        <dbReference type="Pfam" id="PF00171"/>
    </source>
</evidence>
<evidence type="ECO:0000256" key="1">
    <source>
        <dbReference type="ARBA" id="ARBA00009986"/>
    </source>
</evidence>
<keyword evidence="2 4" id="KW-0560">Oxidoreductase</keyword>
<accession>A0A3D9XSL4</accession>
<feature type="domain" description="Aldehyde dehydrogenase" evidence="5">
    <location>
        <begin position="5"/>
        <end position="449"/>
    </location>
</feature>
<dbReference type="InterPro" id="IPR016163">
    <property type="entry name" value="Ald_DH_C"/>
</dbReference>
<comment type="similarity">
    <text evidence="1 4">Belongs to the aldehyde dehydrogenase family.</text>
</comment>
<dbReference type="EMBL" id="QTUJ01000001">
    <property type="protein sequence ID" value="REF73430.1"/>
    <property type="molecule type" value="Genomic_DNA"/>
</dbReference>
<dbReference type="FunFam" id="3.40.309.10:FF:000009">
    <property type="entry name" value="Aldehyde dehydrogenase A"/>
    <property type="match status" value="1"/>
</dbReference>
<proteinExistence type="inferred from homology"/>
<reference evidence="6 7" key="1">
    <citation type="submission" date="2018-08" db="EMBL/GenBank/DDBJ databases">
        <title>Genomic Encyclopedia of Archaeal and Bacterial Type Strains, Phase II (KMG-II): from individual species to whole genera.</title>
        <authorList>
            <person name="Goeker M."/>
        </authorList>
    </citation>
    <scope>NUCLEOTIDE SEQUENCE [LARGE SCALE GENOMIC DNA]</scope>
    <source>
        <strain evidence="6 7">DSM 17099</strain>
    </source>
</reference>
<evidence type="ECO:0000256" key="2">
    <source>
        <dbReference type="ARBA" id="ARBA00023002"/>
    </source>
</evidence>
<evidence type="ECO:0000256" key="3">
    <source>
        <dbReference type="PROSITE-ProRule" id="PRU10007"/>
    </source>
</evidence>
<evidence type="ECO:0000313" key="6">
    <source>
        <dbReference type="EMBL" id="REF73430.1"/>
    </source>
</evidence>
<dbReference type="SUPFAM" id="SSF53720">
    <property type="entry name" value="ALDH-like"/>
    <property type="match status" value="1"/>
</dbReference>
<gene>
    <name evidence="6" type="ORF">BDD41_1989</name>
</gene>
<sequence length="460" mass="50300">MSDLVCISPIDGRVVAQRNYDSDAALEAALDKARRAQADWAATPLEERKRHIGRFLAEIERMNPELVPELAIQMGRPVRYGGELNSMRERINVLLAIAEEGLATYMPPQEPRIARKIKRVPKGVVLAIIPWNYPYLSVINPVIPALLAGNAVMMKHSVQTLLVADRVTEAFRAAGLPDGVFTSVHMNHETTARLIAARRFDHISFTGSVRGGAEIERAASGTFASLTLELGGKDPAYVRPDARLDFAAQALADGGYFNSGQCCCGVERVYVHEAVYDDFVAQLEAEASALVLGNPLEQETTLGPMASVRYAETVRAQVRQALARGARQIIDPSRFRAAGEGSAFVMPHLLVNVDHDMDVMRDETFGPVIGVMKVRSDEEAVALMNDSSFGLTASIWTQDNEAAERLGDRLQTGTVYMNRCDYADPYLAWAGLKDTGRGVSLSVLGFEGVTRPASFHLRSI</sequence>
<evidence type="ECO:0000313" key="7">
    <source>
        <dbReference type="Proteomes" id="UP000256941"/>
    </source>
</evidence>
<dbReference type="InterPro" id="IPR016160">
    <property type="entry name" value="Ald_DH_CS_CYS"/>
</dbReference>
<dbReference type="Pfam" id="PF00171">
    <property type="entry name" value="Aldedh"/>
    <property type="match status" value="1"/>
</dbReference>
<dbReference type="InterPro" id="IPR015590">
    <property type="entry name" value="Aldehyde_DH_dom"/>
</dbReference>
<dbReference type="Proteomes" id="UP000256941">
    <property type="component" value="Unassembled WGS sequence"/>
</dbReference>
<protein>
    <submittedName>
        <fullName evidence="6">Acyl-CoA reductase-like NAD-dependent aldehyde dehydrogenase</fullName>
    </submittedName>
</protein>
<dbReference type="PROSITE" id="PS00070">
    <property type="entry name" value="ALDEHYDE_DEHYDR_CYS"/>
    <property type="match status" value="1"/>
</dbReference>
<comment type="caution">
    <text evidence="6">The sequence shown here is derived from an EMBL/GenBank/DDBJ whole genome shotgun (WGS) entry which is preliminary data.</text>
</comment>
<dbReference type="InterPro" id="IPR016162">
    <property type="entry name" value="Ald_DH_N"/>
</dbReference>
<dbReference type="InterPro" id="IPR029510">
    <property type="entry name" value="Ald_DH_CS_GLU"/>
</dbReference>